<comment type="caution">
    <text evidence="1">The sequence shown here is derived from an EMBL/GenBank/DDBJ whole genome shotgun (WGS) entry which is preliminary data.</text>
</comment>
<keyword evidence="2" id="KW-1185">Reference proteome</keyword>
<name>A0AAV7QL87_PLEWA</name>
<gene>
    <name evidence="1" type="ORF">NDU88_005530</name>
</gene>
<organism evidence="1 2">
    <name type="scientific">Pleurodeles waltl</name>
    <name type="common">Iberian ribbed newt</name>
    <dbReference type="NCBI Taxonomy" id="8319"/>
    <lineage>
        <taxon>Eukaryota</taxon>
        <taxon>Metazoa</taxon>
        <taxon>Chordata</taxon>
        <taxon>Craniata</taxon>
        <taxon>Vertebrata</taxon>
        <taxon>Euteleostomi</taxon>
        <taxon>Amphibia</taxon>
        <taxon>Batrachia</taxon>
        <taxon>Caudata</taxon>
        <taxon>Salamandroidea</taxon>
        <taxon>Salamandridae</taxon>
        <taxon>Pleurodelinae</taxon>
        <taxon>Pleurodeles</taxon>
    </lineage>
</organism>
<proteinExistence type="predicted"/>
<dbReference type="Proteomes" id="UP001066276">
    <property type="component" value="Chromosome 6"/>
</dbReference>
<dbReference type="EMBL" id="JANPWB010000010">
    <property type="protein sequence ID" value="KAJ1139153.1"/>
    <property type="molecule type" value="Genomic_DNA"/>
</dbReference>
<evidence type="ECO:0000313" key="1">
    <source>
        <dbReference type="EMBL" id="KAJ1139153.1"/>
    </source>
</evidence>
<accession>A0AAV7QL87</accession>
<sequence>MSMTHGEGCAMRVVAQTEFLKIKVEPALGQSPRECTTTGSTCFIIGFPGKRATLATSGIAVTCTVRDRASKEQRSRQSVRKNPLPAGECSLHIFIFPRQGMSWNMPRSHSLTWADRALLPRPFRSPLRARPKSRPLPRSEPAPASLLRWKCRPTRRQCESEDTLGAPVATLQRRASCSVFPEGERPGKCLHQCPGGAATCSV</sequence>
<reference evidence="1" key="1">
    <citation type="journal article" date="2022" name="bioRxiv">
        <title>Sequencing and chromosome-scale assembly of the giantPleurodeles waltlgenome.</title>
        <authorList>
            <person name="Brown T."/>
            <person name="Elewa A."/>
            <person name="Iarovenko S."/>
            <person name="Subramanian E."/>
            <person name="Araus A.J."/>
            <person name="Petzold A."/>
            <person name="Susuki M."/>
            <person name="Suzuki K.-i.T."/>
            <person name="Hayashi T."/>
            <person name="Toyoda A."/>
            <person name="Oliveira C."/>
            <person name="Osipova E."/>
            <person name="Leigh N.D."/>
            <person name="Simon A."/>
            <person name="Yun M.H."/>
        </authorList>
    </citation>
    <scope>NUCLEOTIDE SEQUENCE</scope>
    <source>
        <strain evidence="1">20211129_DDA</strain>
        <tissue evidence="1">Liver</tissue>
    </source>
</reference>
<dbReference type="AlphaFoldDB" id="A0AAV7QL87"/>
<evidence type="ECO:0000313" key="2">
    <source>
        <dbReference type="Proteomes" id="UP001066276"/>
    </source>
</evidence>
<protein>
    <submittedName>
        <fullName evidence="1">Uncharacterized protein</fullName>
    </submittedName>
</protein>